<dbReference type="PRINTS" id="PR00385">
    <property type="entry name" value="P450"/>
</dbReference>
<keyword evidence="7" id="KW-0472">Membrane</keyword>
<keyword evidence="6" id="KW-0503">Monooxygenase</keyword>
<keyword evidence="9" id="KW-1185">Reference proteome</keyword>
<dbReference type="Pfam" id="PF00067">
    <property type="entry name" value="p450"/>
    <property type="match status" value="1"/>
</dbReference>
<dbReference type="SUPFAM" id="SSF48264">
    <property type="entry name" value="Cytochrome P450"/>
    <property type="match status" value="1"/>
</dbReference>
<dbReference type="InterPro" id="IPR017972">
    <property type="entry name" value="Cyt_P450_CS"/>
</dbReference>
<dbReference type="GO" id="GO:0004497">
    <property type="term" value="F:monooxygenase activity"/>
    <property type="evidence" value="ECO:0007669"/>
    <property type="project" value="UniProtKB-KW"/>
</dbReference>
<dbReference type="InterPro" id="IPR036396">
    <property type="entry name" value="Cyt_P450_sf"/>
</dbReference>
<dbReference type="PANTHER" id="PTHR47944">
    <property type="entry name" value="CYTOCHROME P450 98A9"/>
    <property type="match status" value="1"/>
</dbReference>
<evidence type="ECO:0000256" key="6">
    <source>
        <dbReference type="RuleBase" id="RU000461"/>
    </source>
</evidence>
<dbReference type="InterPro" id="IPR002401">
    <property type="entry name" value="Cyt_P450_E_grp-I"/>
</dbReference>
<sequence>MESQWTSVEKQVWTTVLALSLTLFLIIVRRGRKTSKNYRMPPGPWGFPVLGTIPRLAGLTHEVLTNFAKNYGPLMTLKLGSQSVVVASSSKVAEEFLKANDRVWASRPPGTVTKVLSYNCSDLICASYGPRWRYARKIFMVELLSARRISSFQAARKQEILRAINDAITGSCSGTVPVQLDILIRRSTTNIVMRMLMNEQSLTKSPNERKISEDFHQAVKDGLQLLESFYVGDFIPWLDWLDPQGLKKKLSAVSKKCDTMWQGILDDHKRKLEAARDDQATDSSKSEEQDIVDALLTRLVDDDDGENLTEVQMKALIMNIIFAGTDTTSNTLQAVLGELLKNPSIMEKAQAEMDSVVGRKRLVEESDLPNLPYLNAIVKENFRLHPPGPILVPHMSTEDSEILGYEIPAGTTLFVNLHAIHRDPALYERSLDFYPERFLGSEKDVHGFDFDLLPFGAGRRMCPGKGLGLAVVLYTAALYIQTCDLRLPENVKPEDLTDLIALRRSSLLQALVHPRIPKDLVMF</sequence>
<dbReference type="InterPro" id="IPR001128">
    <property type="entry name" value="Cyt_P450"/>
</dbReference>
<protein>
    <recommendedName>
        <fullName evidence="10">Cytochrome P450</fullName>
    </recommendedName>
</protein>
<dbReference type="PANTHER" id="PTHR47944:SF4">
    <property type="entry name" value="OS09G0441700 PROTEIN"/>
    <property type="match status" value="1"/>
</dbReference>
<accession>A0ABD1Y9R4</accession>
<evidence type="ECO:0000256" key="2">
    <source>
        <dbReference type="ARBA" id="ARBA00022723"/>
    </source>
</evidence>
<evidence type="ECO:0000313" key="9">
    <source>
        <dbReference type="Proteomes" id="UP001605036"/>
    </source>
</evidence>
<comment type="cofactor">
    <cofactor evidence="5">
        <name>heme</name>
        <dbReference type="ChEBI" id="CHEBI:30413"/>
    </cofactor>
</comment>
<keyword evidence="7" id="KW-0812">Transmembrane</keyword>
<dbReference type="GO" id="GO:0044550">
    <property type="term" value="P:secondary metabolite biosynthetic process"/>
    <property type="evidence" value="ECO:0007669"/>
    <property type="project" value="UniProtKB-ARBA"/>
</dbReference>
<evidence type="ECO:0008006" key="10">
    <source>
        <dbReference type="Google" id="ProtNLM"/>
    </source>
</evidence>
<organism evidence="8 9">
    <name type="scientific">Riccia fluitans</name>
    <dbReference type="NCBI Taxonomy" id="41844"/>
    <lineage>
        <taxon>Eukaryota</taxon>
        <taxon>Viridiplantae</taxon>
        <taxon>Streptophyta</taxon>
        <taxon>Embryophyta</taxon>
        <taxon>Marchantiophyta</taxon>
        <taxon>Marchantiopsida</taxon>
        <taxon>Marchantiidae</taxon>
        <taxon>Marchantiales</taxon>
        <taxon>Ricciaceae</taxon>
        <taxon>Riccia</taxon>
    </lineage>
</organism>
<dbReference type="Proteomes" id="UP001605036">
    <property type="component" value="Unassembled WGS sequence"/>
</dbReference>
<dbReference type="GO" id="GO:0046872">
    <property type="term" value="F:metal ion binding"/>
    <property type="evidence" value="ECO:0007669"/>
    <property type="project" value="UniProtKB-KW"/>
</dbReference>
<dbReference type="PROSITE" id="PS00086">
    <property type="entry name" value="CYTOCHROME_P450"/>
    <property type="match status" value="1"/>
</dbReference>
<keyword evidence="4 5" id="KW-0408">Iron</keyword>
<dbReference type="EMBL" id="JBHFFA010000006">
    <property type="protein sequence ID" value="KAL2623154.1"/>
    <property type="molecule type" value="Genomic_DNA"/>
</dbReference>
<evidence type="ECO:0000256" key="3">
    <source>
        <dbReference type="ARBA" id="ARBA00023002"/>
    </source>
</evidence>
<evidence type="ECO:0000256" key="1">
    <source>
        <dbReference type="ARBA" id="ARBA00010617"/>
    </source>
</evidence>
<dbReference type="CDD" id="cd20618">
    <property type="entry name" value="CYP71_clan"/>
    <property type="match status" value="1"/>
</dbReference>
<feature type="transmembrane region" description="Helical" evidence="7">
    <location>
        <begin position="12"/>
        <end position="29"/>
    </location>
</feature>
<comment type="similarity">
    <text evidence="1 6">Belongs to the cytochrome P450 family.</text>
</comment>
<reference evidence="8 9" key="1">
    <citation type="submission" date="2024-09" db="EMBL/GenBank/DDBJ databases">
        <title>Chromosome-scale assembly of Riccia fluitans.</title>
        <authorList>
            <person name="Paukszto L."/>
            <person name="Sawicki J."/>
            <person name="Karawczyk K."/>
            <person name="Piernik-Szablinska J."/>
            <person name="Szczecinska M."/>
            <person name="Mazdziarz M."/>
        </authorList>
    </citation>
    <scope>NUCLEOTIDE SEQUENCE [LARGE SCALE GENOMIC DNA]</scope>
    <source>
        <strain evidence="8">Rf_01</strain>
        <tissue evidence="8">Aerial parts of the thallus</tissue>
    </source>
</reference>
<gene>
    <name evidence="8" type="ORF">R1flu_003359</name>
</gene>
<proteinExistence type="inferred from homology"/>
<evidence type="ECO:0000256" key="4">
    <source>
        <dbReference type="ARBA" id="ARBA00023004"/>
    </source>
</evidence>
<comment type="caution">
    <text evidence="8">The sequence shown here is derived from an EMBL/GenBank/DDBJ whole genome shotgun (WGS) entry which is preliminary data.</text>
</comment>
<evidence type="ECO:0000256" key="7">
    <source>
        <dbReference type="SAM" id="Phobius"/>
    </source>
</evidence>
<dbReference type="Gene3D" id="1.10.630.10">
    <property type="entry name" value="Cytochrome P450"/>
    <property type="match status" value="1"/>
</dbReference>
<feature type="binding site" description="axial binding residue" evidence="5">
    <location>
        <position position="462"/>
    </location>
    <ligand>
        <name>heme</name>
        <dbReference type="ChEBI" id="CHEBI:30413"/>
    </ligand>
    <ligandPart>
        <name>Fe</name>
        <dbReference type="ChEBI" id="CHEBI:18248"/>
    </ligandPart>
</feature>
<keyword evidence="5 6" id="KW-0349">Heme</keyword>
<keyword evidence="3 6" id="KW-0560">Oxidoreductase</keyword>
<dbReference type="AlphaFoldDB" id="A0ABD1Y9R4"/>
<evidence type="ECO:0000256" key="5">
    <source>
        <dbReference type="PIRSR" id="PIRSR602401-1"/>
    </source>
</evidence>
<name>A0ABD1Y9R4_9MARC</name>
<keyword evidence="2 5" id="KW-0479">Metal-binding</keyword>
<keyword evidence="7" id="KW-1133">Transmembrane helix</keyword>
<dbReference type="PRINTS" id="PR00463">
    <property type="entry name" value="EP450I"/>
</dbReference>
<evidence type="ECO:0000313" key="8">
    <source>
        <dbReference type="EMBL" id="KAL2623154.1"/>
    </source>
</evidence>